<dbReference type="VEuPathDB" id="FungiDB:ASPNIDRAFT2_1166551"/>
<evidence type="ECO:0000256" key="1">
    <source>
        <dbReference type="ARBA" id="ARBA00001933"/>
    </source>
</evidence>
<dbReference type="InterPro" id="IPR015421">
    <property type="entry name" value="PyrdxlP-dep_Trfase_major"/>
</dbReference>
<dbReference type="InterPro" id="IPR015422">
    <property type="entry name" value="PyrdxlP-dep_Trfase_small"/>
</dbReference>
<dbReference type="CDD" id="cd02440">
    <property type="entry name" value="AdoMet_MTases"/>
    <property type="match status" value="1"/>
</dbReference>
<comment type="similarity">
    <text evidence="2">Belongs to the group II decarboxylase family.</text>
</comment>
<dbReference type="GO" id="GO:0006520">
    <property type="term" value="P:amino acid metabolic process"/>
    <property type="evidence" value="ECO:0007669"/>
    <property type="project" value="InterPro"/>
</dbReference>
<dbReference type="VEuPathDB" id="FungiDB:An03g01710"/>
<comment type="caution">
    <text evidence="10">The sequence shown here is derived from an EMBL/GenBank/DDBJ whole genome shotgun (WGS) entry which is preliminary data.</text>
</comment>
<dbReference type="InterPro" id="IPR008854">
    <property type="entry name" value="TPMT"/>
</dbReference>
<evidence type="ECO:0000256" key="9">
    <source>
        <dbReference type="PIRSR" id="PIRSR602129-50"/>
    </source>
</evidence>
<keyword evidence="5" id="KW-0949">S-adenosyl-L-methionine</keyword>
<dbReference type="VEuPathDB" id="FungiDB:ASPNIDRAFT2_1186414"/>
<dbReference type="GO" id="GO:0016831">
    <property type="term" value="F:carboxy-lyase activity"/>
    <property type="evidence" value="ECO:0007669"/>
    <property type="project" value="UniProtKB-KW"/>
</dbReference>
<dbReference type="PANTHER" id="PTHR11999">
    <property type="entry name" value="GROUP II PYRIDOXAL-5-PHOSPHATE DECARBOXYLASE"/>
    <property type="match status" value="1"/>
</dbReference>
<dbReference type="InterPro" id="IPR010977">
    <property type="entry name" value="Aromatic_deC"/>
</dbReference>
<evidence type="ECO:0000313" key="11">
    <source>
        <dbReference type="Proteomes" id="UP000068243"/>
    </source>
</evidence>
<dbReference type="VEuPathDB" id="FungiDB:ATCC64974_83650"/>
<dbReference type="GO" id="GO:0008757">
    <property type="term" value="F:S-adenosylmethionine-dependent methyltransferase activity"/>
    <property type="evidence" value="ECO:0007669"/>
    <property type="project" value="InterPro"/>
</dbReference>
<evidence type="ECO:0000256" key="3">
    <source>
        <dbReference type="ARBA" id="ARBA00022603"/>
    </source>
</evidence>
<dbReference type="Pfam" id="PF05724">
    <property type="entry name" value="TPMT"/>
    <property type="match status" value="1"/>
</dbReference>
<evidence type="ECO:0000256" key="8">
    <source>
        <dbReference type="ARBA" id="ARBA00023239"/>
    </source>
</evidence>
<dbReference type="InterPro" id="IPR002129">
    <property type="entry name" value="PyrdxlP-dep_de-COase"/>
</dbReference>
<dbReference type="InterPro" id="IPR029063">
    <property type="entry name" value="SAM-dependent_MTases_sf"/>
</dbReference>
<dbReference type="VEuPathDB" id="FungiDB:An03g01690"/>
<evidence type="ECO:0000256" key="7">
    <source>
        <dbReference type="ARBA" id="ARBA00022898"/>
    </source>
</evidence>
<dbReference type="Gene3D" id="3.40.50.150">
    <property type="entry name" value="Vaccinia Virus protein VP39"/>
    <property type="match status" value="1"/>
</dbReference>
<feature type="modified residue" description="N6-(pyridoxal phosphate)lysine" evidence="9">
    <location>
        <position position="779"/>
    </location>
</feature>
<evidence type="ECO:0000313" key="10">
    <source>
        <dbReference type="EMBL" id="GAQ35682.1"/>
    </source>
</evidence>
<organism evidence="10 11">
    <name type="scientific">Aspergillus niger</name>
    <dbReference type="NCBI Taxonomy" id="5061"/>
    <lineage>
        <taxon>Eukaryota</taxon>
        <taxon>Fungi</taxon>
        <taxon>Dikarya</taxon>
        <taxon>Ascomycota</taxon>
        <taxon>Pezizomycotina</taxon>
        <taxon>Eurotiomycetes</taxon>
        <taxon>Eurotiomycetidae</taxon>
        <taxon>Eurotiales</taxon>
        <taxon>Aspergillaceae</taxon>
        <taxon>Aspergillus</taxon>
        <taxon>Aspergillus subgen. Circumdati</taxon>
    </lineage>
</organism>
<dbReference type="OrthoDB" id="2161780at2759"/>
<gene>
    <name evidence="10" type="ORF">ABL_01270</name>
</gene>
<keyword evidence="4" id="KW-0808">Transferase</keyword>
<protein>
    <submittedName>
        <fullName evidence="10">Pyridoxal-dependent decarboxylase</fullName>
    </submittedName>
</protein>
<dbReference type="GO" id="GO:0030170">
    <property type="term" value="F:pyridoxal phosphate binding"/>
    <property type="evidence" value="ECO:0007669"/>
    <property type="project" value="InterPro"/>
</dbReference>
<dbReference type="SUPFAM" id="SSF53335">
    <property type="entry name" value="S-adenosyl-L-methionine-dependent methyltransferases"/>
    <property type="match status" value="1"/>
</dbReference>
<comment type="cofactor">
    <cofactor evidence="1 9">
        <name>pyridoxal 5'-phosphate</name>
        <dbReference type="ChEBI" id="CHEBI:597326"/>
    </cofactor>
</comment>
<dbReference type="AlphaFoldDB" id="A0A100I6M2"/>
<evidence type="ECO:0000256" key="2">
    <source>
        <dbReference type="ARBA" id="ARBA00009533"/>
    </source>
</evidence>
<dbReference type="InterPro" id="IPR021115">
    <property type="entry name" value="Pyridoxal-P_BS"/>
</dbReference>
<keyword evidence="3" id="KW-0489">Methyltransferase</keyword>
<dbReference type="GO" id="GO:0019752">
    <property type="term" value="P:carboxylic acid metabolic process"/>
    <property type="evidence" value="ECO:0007669"/>
    <property type="project" value="InterPro"/>
</dbReference>
<name>A0A100I6M2_ASPNG</name>
<dbReference type="Gene3D" id="3.90.1150.10">
    <property type="entry name" value="Aspartate Aminotransferase, domain 1"/>
    <property type="match status" value="1"/>
</dbReference>
<dbReference type="InterPro" id="IPR015424">
    <property type="entry name" value="PyrdxlP-dep_Trfase"/>
</dbReference>
<keyword evidence="6" id="KW-0210">Decarboxylase</keyword>
<dbReference type="PROSITE" id="PS00392">
    <property type="entry name" value="DDC_GAD_HDC_YDC"/>
    <property type="match status" value="1"/>
</dbReference>
<sequence>MAHTPNPPVQGRLISHFAERSAEDQGSGWSALWDSNESDLWDRGSPSIALVDVVEQQTDVFSPFTPDKQRKRALVPGCGRGYDPVMLALHGFDVYGLDISATGVSEARKYAASEMQSPQGYNFASETATTADIGNVKFVAGDFFSSEWESEALRDGEKFDLVYDYTFLCALHPSLRQKWAERMSHLLHPGGLLVCLEFPMYKDPSLPGPPWGLKGVHWDLLARGGDGICNIAEEEEDDTEAAKLKGQFRRAQYFRPTRSYPSGKGTDLLSIYYSDNGTEPALSFSVVPDERFILTDYPARSAAGKVAHRPTSTSNCVNEYASLIIYPVNNSTAGLDPAALLEGDLTDSICPTANSTFLRNQQNIPDPLNGPQLLGWEPVNSSITSGGKVLRFGADGKAVQQVDRVEIDGTVPRHWEIRPVPISVTQSLLRTLARPDFIKPHHWPPGSGYVDSHLDTIHASLFSSPPVKVTRESDHSSKFVNMHFNTPQDPSDEGWTEVMLIARSLLNQLLTTDLPLPSDPILPILDTSELPSLQDKIMPDDHPRDPVSILQQAMTLFDYHIHHTHPHSFAYIPACPIPIARLGALLTSVCNVNVANWDASSGPSEVEKAMIHWLGSQLGLPDSVRGCFVSGGSMANMTAIVAARDEKLQPLQRANATIYMSDQTHLSVMKALHIAGFMDYQVHKIPTDDNCCMDVNLLRHAIKTDRLFGRVPFLLVANCGSTNTGTIDPLHELADIARDEGLWLHVDGAYGASIALSDKHRHLVDGIGRADSVSWDGHKWLFQTYGCGIVLTRHVNSLARSFSFDAEYITGPLEPQATTSFYKLGPELSRPARAMSLWLTLKVLGRRRVGEMIDQGFLLTRTADHSIRQCKNWIIPVPTVASIVVFRYAPPGFSEEELDSLNSAISQRLVAENIASILTTQIRGRTTLRMCAMNPAVQPETISEVISRVDKVAQAEASKVKKTYPKMSNGLCSPLISCCVVEASDHA</sequence>
<dbReference type="VEuPathDB" id="FungiDB:M747DRAFT_281589"/>
<dbReference type="Pfam" id="PF00282">
    <property type="entry name" value="Pyridoxal_deC"/>
    <property type="match status" value="1"/>
</dbReference>
<dbReference type="VEuPathDB" id="FungiDB:ATCC64974_83670"/>
<dbReference type="PRINTS" id="PR00800">
    <property type="entry name" value="YHDCRBOXLASE"/>
</dbReference>
<dbReference type="VEuPathDB" id="FungiDB:M747DRAFT_59805"/>
<accession>A0A100I6M2</accession>
<dbReference type="Proteomes" id="UP000068243">
    <property type="component" value="Unassembled WGS sequence"/>
</dbReference>
<keyword evidence="8" id="KW-0456">Lyase</keyword>
<reference evidence="11" key="1">
    <citation type="journal article" date="2016" name="Genome Announc.">
        <title>Draft genome sequence of Aspergillus niger strain An76.</title>
        <authorList>
            <person name="Gong W."/>
            <person name="Cheng Z."/>
            <person name="Zhang H."/>
            <person name="Liu L."/>
            <person name="Gao P."/>
            <person name="Wang L."/>
        </authorList>
    </citation>
    <scope>NUCLEOTIDE SEQUENCE [LARGE SCALE GENOMIC DNA]</scope>
    <source>
        <strain evidence="11">An76</strain>
    </source>
</reference>
<dbReference type="Gene3D" id="3.40.640.10">
    <property type="entry name" value="Type I PLP-dependent aspartate aminotransferase-like (Major domain)"/>
    <property type="match status" value="1"/>
</dbReference>
<evidence type="ECO:0000256" key="6">
    <source>
        <dbReference type="ARBA" id="ARBA00022793"/>
    </source>
</evidence>
<dbReference type="GO" id="GO:0032259">
    <property type="term" value="P:methylation"/>
    <property type="evidence" value="ECO:0007669"/>
    <property type="project" value="UniProtKB-KW"/>
</dbReference>
<keyword evidence="7 9" id="KW-0663">Pyridoxal phosphate</keyword>
<dbReference type="PANTHER" id="PTHR11999:SF70">
    <property type="entry name" value="MIP05841P"/>
    <property type="match status" value="1"/>
</dbReference>
<dbReference type="SUPFAM" id="SSF53383">
    <property type="entry name" value="PLP-dependent transferases"/>
    <property type="match status" value="1"/>
</dbReference>
<dbReference type="EMBL" id="BCMY01000002">
    <property type="protein sequence ID" value="GAQ35682.1"/>
    <property type="molecule type" value="Genomic_DNA"/>
</dbReference>
<evidence type="ECO:0000256" key="5">
    <source>
        <dbReference type="ARBA" id="ARBA00022691"/>
    </source>
</evidence>
<evidence type="ECO:0000256" key="4">
    <source>
        <dbReference type="ARBA" id="ARBA00022679"/>
    </source>
</evidence>
<dbReference type="PROSITE" id="PS51585">
    <property type="entry name" value="SAM_MT_TPMT"/>
    <property type="match status" value="1"/>
</dbReference>
<proteinExistence type="inferred from homology"/>